<dbReference type="AlphaFoldDB" id="A0A6N7L084"/>
<keyword evidence="2" id="KW-1185">Reference proteome</keyword>
<proteinExistence type="predicted"/>
<dbReference type="Proteomes" id="UP000450000">
    <property type="component" value="Unassembled WGS sequence"/>
</dbReference>
<gene>
    <name evidence="1" type="ORF">F7Q99_35060</name>
</gene>
<name>A0A6N7L084_9ACTN</name>
<dbReference type="RefSeq" id="WP_153469828.1">
    <property type="nucleotide sequence ID" value="NZ_WBOF01000004.1"/>
</dbReference>
<organism evidence="1 2">
    <name type="scientific">Streptomyces kaniharaensis</name>
    <dbReference type="NCBI Taxonomy" id="212423"/>
    <lineage>
        <taxon>Bacteria</taxon>
        <taxon>Bacillati</taxon>
        <taxon>Actinomycetota</taxon>
        <taxon>Actinomycetes</taxon>
        <taxon>Kitasatosporales</taxon>
        <taxon>Streptomycetaceae</taxon>
        <taxon>Streptomyces</taxon>
    </lineage>
</organism>
<comment type="caution">
    <text evidence="1">The sequence shown here is derived from an EMBL/GenBank/DDBJ whole genome shotgun (WGS) entry which is preliminary data.</text>
</comment>
<sequence length="235" mass="25373">MTSRHILVCLPPHTAEAAHPLATRVLCAVEEADDDDTTSYQISEGRYASHFPLVAGAPADDPRLVRSASGEPGRCAGGVLRLLDLAALRDQHAAKAADLYDTWAHATEGMPPARPWAAFAEQWGSDSPRALLAFRDQPRLKALAEIKGRTGPRQRDDDEAALISLDRAGFIDRARRRAVPGHILLELDGTWTADPAGLNSDDAAETGSTAYYEHANAYIDALPADFLVVGVDCRR</sequence>
<evidence type="ECO:0000313" key="2">
    <source>
        <dbReference type="Proteomes" id="UP000450000"/>
    </source>
</evidence>
<dbReference type="OrthoDB" id="4549134at2"/>
<protein>
    <submittedName>
        <fullName evidence="1">Uncharacterized protein</fullName>
    </submittedName>
</protein>
<accession>A0A6N7L084</accession>
<evidence type="ECO:0000313" key="1">
    <source>
        <dbReference type="EMBL" id="MQS17262.1"/>
    </source>
</evidence>
<dbReference type="EMBL" id="WBOF01000004">
    <property type="protein sequence ID" value="MQS17262.1"/>
    <property type="molecule type" value="Genomic_DNA"/>
</dbReference>
<reference evidence="1 2" key="1">
    <citation type="submission" date="2019-09" db="EMBL/GenBank/DDBJ databases">
        <title>Genome Sequences of Streptomyces kaniharaensis ATCC 21070.</title>
        <authorList>
            <person name="Zhu W."/>
            <person name="De Crecy-Lagard V."/>
            <person name="Richards N.G."/>
        </authorList>
    </citation>
    <scope>NUCLEOTIDE SEQUENCE [LARGE SCALE GENOMIC DNA]</scope>
    <source>
        <strain evidence="1 2">SF-557</strain>
    </source>
</reference>